<protein>
    <submittedName>
        <fullName evidence="4">Uncharacterized protein</fullName>
    </submittedName>
</protein>
<keyword evidence="2" id="KW-0812">Transmembrane</keyword>
<feature type="transmembrane region" description="Helical" evidence="2">
    <location>
        <begin position="215"/>
        <end position="239"/>
    </location>
</feature>
<evidence type="ECO:0000256" key="3">
    <source>
        <dbReference type="SAM" id="SignalP"/>
    </source>
</evidence>
<feature type="transmembrane region" description="Helical" evidence="2">
    <location>
        <begin position="293"/>
        <end position="313"/>
    </location>
</feature>
<keyword evidence="3" id="KW-0732">Signal</keyword>
<feature type="transmembrane region" description="Helical" evidence="2">
    <location>
        <begin position="69"/>
        <end position="92"/>
    </location>
</feature>
<dbReference type="OrthoDB" id="3030705at2759"/>
<accession>A0A8H6XLH2</accession>
<keyword evidence="2" id="KW-0472">Membrane</keyword>
<feature type="transmembrane region" description="Helical" evidence="2">
    <location>
        <begin position="112"/>
        <end position="139"/>
    </location>
</feature>
<evidence type="ECO:0000256" key="2">
    <source>
        <dbReference type="SAM" id="Phobius"/>
    </source>
</evidence>
<evidence type="ECO:0000256" key="1">
    <source>
        <dbReference type="SAM" id="MobiDB-lite"/>
    </source>
</evidence>
<name>A0A8H6XLH2_9AGAR</name>
<feature type="region of interest" description="Disordered" evidence="1">
    <location>
        <begin position="365"/>
        <end position="418"/>
    </location>
</feature>
<feature type="transmembrane region" description="Helical" evidence="2">
    <location>
        <begin position="159"/>
        <end position="177"/>
    </location>
</feature>
<dbReference type="Proteomes" id="UP000620124">
    <property type="component" value="Unassembled WGS sequence"/>
</dbReference>
<evidence type="ECO:0000313" key="4">
    <source>
        <dbReference type="EMBL" id="KAF7343448.1"/>
    </source>
</evidence>
<gene>
    <name evidence="4" type="ORF">MVEN_01777600</name>
</gene>
<comment type="caution">
    <text evidence="4">The sequence shown here is derived from an EMBL/GenBank/DDBJ whole genome shotgun (WGS) entry which is preliminary data.</text>
</comment>
<keyword evidence="2" id="KW-1133">Transmembrane helix</keyword>
<sequence length="418" mass="46193">MLFLLTCVLSSFFLPAACQFDDSDSDGFHPDPLTAGLFGVLCIFALLYGVLSIWTLVALFTSRGHRGPYAFQFPAILFFAWSNAAYIGWLIIENIPVLNANSFFSDVPVLLLPSLGFVSNLLFDWGVVLQFLVLIAVLWNRETVLRIATDGKFGGHHPVLIALHVTLATLTFIFGTASEAYGMDTAVKFNDTDRFESRLYREYLHRIQVRQQLNYVFNAFAILMVIDVAVTTSLLWRAWRKAGISDKITNLMLYVVVPLYSIFGLLLMIFTILFSPSGLSADAGPEVFEGANLAYSILVTGISITILFFILALSVKKAYWNPGGVAEPSKQQYWVPQPQYIYAAPPQVPQAGYYAQQPMAYGQPQPQMYAGPDSPQQMQYAQPHESAPGSYASPMQASPGSYTPPHAAGQPVYAEKTG</sequence>
<dbReference type="AlphaFoldDB" id="A0A8H6XLH2"/>
<keyword evidence="5" id="KW-1185">Reference proteome</keyword>
<feature type="signal peptide" evidence="3">
    <location>
        <begin position="1"/>
        <end position="18"/>
    </location>
</feature>
<organism evidence="4 5">
    <name type="scientific">Mycena venus</name>
    <dbReference type="NCBI Taxonomy" id="2733690"/>
    <lineage>
        <taxon>Eukaryota</taxon>
        <taxon>Fungi</taxon>
        <taxon>Dikarya</taxon>
        <taxon>Basidiomycota</taxon>
        <taxon>Agaricomycotina</taxon>
        <taxon>Agaricomycetes</taxon>
        <taxon>Agaricomycetidae</taxon>
        <taxon>Agaricales</taxon>
        <taxon>Marasmiineae</taxon>
        <taxon>Mycenaceae</taxon>
        <taxon>Mycena</taxon>
    </lineage>
</organism>
<evidence type="ECO:0000313" key="5">
    <source>
        <dbReference type="Proteomes" id="UP000620124"/>
    </source>
</evidence>
<feature type="chain" id="PRO_5034901797" evidence="3">
    <location>
        <begin position="19"/>
        <end position="418"/>
    </location>
</feature>
<proteinExistence type="predicted"/>
<reference evidence="4" key="1">
    <citation type="submission" date="2020-05" db="EMBL/GenBank/DDBJ databases">
        <title>Mycena genomes resolve the evolution of fungal bioluminescence.</title>
        <authorList>
            <person name="Tsai I.J."/>
        </authorList>
    </citation>
    <scope>NUCLEOTIDE SEQUENCE</scope>
    <source>
        <strain evidence="4">CCC161011</strain>
    </source>
</reference>
<feature type="transmembrane region" description="Helical" evidence="2">
    <location>
        <begin position="34"/>
        <end position="57"/>
    </location>
</feature>
<feature type="transmembrane region" description="Helical" evidence="2">
    <location>
        <begin position="251"/>
        <end position="273"/>
    </location>
</feature>
<dbReference type="EMBL" id="JACAZI010000016">
    <property type="protein sequence ID" value="KAF7343448.1"/>
    <property type="molecule type" value="Genomic_DNA"/>
</dbReference>